<evidence type="ECO:0000313" key="1">
    <source>
        <dbReference type="EMBL" id="KAJ1355401.1"/>
    </source>
</evidence>
<gene>
    <name evidence="1" type="ORF">KIN20_012795</name>
</gene>
<name>A0AAD5MTU0_PARTN</name>
<keyword evidence="2" id="KW-1185">Reference proteome</keyword>
<dbReference type="EMBL" id="JAHQIW010002475">
    <property type="protein sequence ID" value="KAJ1355401.1"/>
    <property type="molecule type" value="Genomic_DNA"/>
</dbReference>
<dbReference type="Proteomes" id="UP001196413">
    <property type="component" value="Unassembled WGS sequence"/>
</dbReference>
<protein>
    <submittedName>
        <fullName evidence="1">Uncharacterized protein</fullName>
    </submittedName>
</protein>
<organism evidence="1 2">
    <name type="scientific">Parelaphostrongylus tenuis</name>
    <name type="common">Meningeal worm</name>
    <dbReference type="NCBI Taxonomy" id="148309"/>
    <lineage>
        <taxon>Eukaryota</taxon>
        <taxon>Metazoa</taxon>
        <taxon>Ecdysozoa</taxon>
        <taxon>Nematoda</taxon>
        <taxon>Chromadorea</taxon>
        <taxon>Rhabditida</taxon>
        <taxon>Rhabditina</taxon>
        <taxon>Rhabditomorpha</taxon>
        <taxon>Strongyloidea</taxon>
        <taxon>Metastrongylidae</taxon>
        <taxon>Parelaphostrongylus</taxon>
    </lineage>
</organism>
<accession>A0AAD5MTU0</accession>
<proteinExistence type="predicted"/>
<comment type="caution">
    <text evidence="1">The sequence shown here is derived from an EMBL/GenBank/DDBJ whole genome shotgun (WGS) entry which is preliminary data.</text>
</comment>
<evidence type="ECO:0000313" key="2">
    <source>
        <dbReference type="Proteomes" id="UP001196413"/>
    </source>
</evidence>
<reference evidence="1" key="1">
    <citation type="submission" date="2021-06" db="EMBL/GenBank/DDBJ databases">
        <title>Parelaphostrongylus tenuis whole genome reference sequence.</title>
        <authorList>
            <person name="Garwood T.J."/>
            <person name="Larsen P.A."/>
            <person name="Fountain-Jones N.M."/>
            <person name="Garbe J.R."/>
            <person name="Macchietto M.G."/>
            <person name="Kania S.A."/>
            <person name="Gerhold R.W."/>
            <person name="Richards J.E."/>
            <person name="Wolf T.M."/>
        </authorList>
    </citation>
    <scope>NUCLEOTIDE SEQUENCE</scope>
    <source>
        <strain evidence="1">MNPRO001-30</strain>
        <tissue evidence="1">Meninges</tissue>
    </source>
</reference>
<dbReference type="AlphaFoldDB" id="A0AAD5MTU0"/>
<sequence>MLNYRNYQFYLQRALGASPSPASELPVSMVAYTGDGNIPTEVPGIARSKETAKGFVERLVMQTASSNRLNFSNSSEFERA</sequence>